<reference evidence="2" key="3">
    <citation type="submission" date="2018-07" db="EMBL/GenBank/DDBJ databases">
        <authorList>
            <person name="Quirk P.G."/>
            <person name="Krulwich T.A."/>
        </authorList>
    </citation>
    <scope>NUCLEOTIDE SEQUENCE</scope>
    <source>
        <strain evidence="2">96224</strain>
    </source>
</reference>
<evidence type="ECO:0000313" key="1">
    <source>
        <dbReference type="EMBL" id="EPQ64272.1"/>
    </source>
</evidence>
<proteinExistence type="predicted"/>
<gene>
    <name evidence="1" type="ORF">BGT96224_A20203</name>
    <name evidence="2" type="ORF">BGT96224V2_LOCUS4080</name>
</gene>
<dbReference type="EMBL" id="UIGY01000101">
    <property type="protein sequence ID" value="SUZ10914.1"/>
    <property type="molecule type" value="Genomic_DNA"/>
</dbReference>
<dbReference type="HOGENOM" id="CLU_056196_3_0_1"/>
<feature type="non-terminal residue" evidence="2">
    <location>
        <position position="305"/>
    </location>
</feature>
<evidence type="ECO:0000313" key="2">
    <source>
        <dbReference type="EMBL" id="SUZ10914.1"/>
    </source>
</evidence>
<dbReference type="AlphaFoldDB" id="A0A061HG62"/>
<name>A0A061HG62_BLUGR</name>
<reference evidence="3" key="1">
    <citation type="journal article" date="2013" name="Nat. Genet.">
        <title>The wheat powdery mildew genome shows the unique evolution of an obligate biotroph.</title>
        <authorList>
            <person name="Wicker T."/>
            <person name="Oberhaensli S."/>
            <person name="Parlange F."/>
            <person name="Buchmann J.P."/>
            <person name="Shatalina M."/>
            <person name="Roffler S."/>
            <person name="Ben-David R."/>
            <person name="Dolezel J."/>
            <person name="Simkova H."/>
            <person name="Schulze-Lefert P."/>
            <person name="Spanu P.D."/>
            <person name="Bruggmann R."/>
            <person name="Amselem J."/>
            <person name="Quesneville H."/>
            <person name="Ver Loren van Themaat E."/>
            <person name="Paape T."/>
            <person name="Shimizu K.K."/>
            <person name="Keller B."/>
        </authorList>
    </citation>
    <scope>NUCLEOTIDE SEQUENCE [LARGE SCALE GENOMIC DNA]</scope>
    <source>
        <strain evidence="3">96224</strain>
    </source>
</reference>
<evidence type="ECO:0000313" key="3">
    <source>
        <dbReference type="Proteomes" id="UP000053110"/>
    </source>
</evidence>
<sequence>MRCVYVLLLWPMKHLSHMKRLVVVGSDLKYSHYGVYNPESGSQFPQIEDEHDITMTRNQVGEPGTYVRAYCSFSLKERSIVEIITSSLKPVTANSHRGFGVTHQAEMDCLKKINEVLTTHADESPLSLREIQGNRQCPDGVIASLAFQDLLSIVGEYRYFSPLGRGEGIKVNADAPLVMASVISPDRFVGEEKRKTEQTALAWYVGHLFVFERHETLWRPKTKVGEQVWQGRDLEMKLLNRFDQPQRFKKFVDTIRAQVEMSGLCNLLHTCDFRKVAGIKMATFAALPVIDLGMLPAITPDGALG</sequence>
<dbReference type="Proteomes" id="UP000053110">
    <property type="component" value="Unassembled WGS sequence"/>
</dbReference>
<dbReference type="OrthoDB" id="10288595at2759"/>
<organism evidence="2">
    <name type="scientific">Blumeria graminis f. sp. tritici 96224</name>
    <dbReference type="NCBI Taxonomy" id="1268274"/>
    <lineage>
        <taxon>Eukaryota</taxon>
        <taxon>Fungi</taxon>
        <taxon>Dikarya</taxon>
        <taxon>Ascomycota</taxon>
        <taxon>Pezizomycotina</taxon>
        <taxon>Leotiomycetes</taxon>
        <taxon>Erysiphales</taxon>
        <taxon>Erysiphaceae</taxon>
        <taxon>Blumeria</taxon>
    </lineage>
</organism>
<accession>A0A061HG62</accession>
<reference evidence="1" key="2">
    <citation type="submission" date="2013-01" db="EMBL/GenBank/DDBJ databases">
        <title>The wheat powdery mildew genome reveals unique evolution of an obligate biotroph.</title>
        <authorList>
            <person name="Oberhaensli S."/>
            <person name="Wicker T."/>
            <person name="Keller B."/>
        </authorList>
    </citation>
    <scope>NUCLEOTIDE SEQUENCE</scope>
    <source>
        <strain evidence="1">96224</strain>
    </source>
</reference>
<protein>
    <submittedName>
        <fullName evidence="2">BgtA-20203</fullName>
    </submittedName>
</protein>
<dbReference type="EMBL" id="KE375073">
    <property type="protein sequence ID" value="EPQ64272.1"/>
    <property type="molecule type" value="Genomic_DNA"/>
</dbReference>